<dbReference type="Proteomes" id="UP001497600">
    <property type="component" value="Chromosome H"/>
</dbReference>
<proteinExistence type="predicted"/>
<keyword evidence="2" id="KW-1185">Reference proteome</keyword>
<evidence type="ECO:0000313" key="1">
    <source>
        <dbReference type="EMBL" id="CAK7920781.1"/>
    </source>
</evidence>
<sequence>MLFSDKKTYHRQYLTEILNRGFNECSKAELAKGSFKSGISGDPSFRSRYRQEFSINNFVTYLECDNSLLRNGDIMLFPLLTTLNVLDFAISKDITNRIVPWEGFPNLNALTYLSINASSFSNAPELNTLISSLKRLDLFCHESEMNAVDGFSAILGNATTIQIEELNIFISDTCFLRYTEFLEFLNNIIQRGPNLQKLMIRIIRRKGDDSGSHSMGQWEVFSGLNGEMLVKIINSAPKLVHFGMNLALYYALDFSDHFNINESRARLGKFTISLIEPSLSVPKLARTERVSVSTLICRTHATTIRFYYGEVMEQSNIQALNLVSELTQYLDFMRRNGEGVAIETVSTEMCWSVSDDTVRRDYYIKLQMILEQLNASGNSKKEDAIACRKKLSTGTTWGRLPVNSPRYRVCESYQVDHKLSTNANYQFLWSVWLNMLPTQESELVEGYVPILNQNSLTQSDINDSKDFWSVEASLTDLEEYALKPRKRSRLWLDGI</sequence>
<protein>
    <submittedName>
        <fullName evidence="1">Uncharacterized protein</fullName>
    </submittedName>
</protein>
<dbReference type="EMBL" id="OZ004260">
    <property type="protein sequence ID" value="CAK7920781.1"/>
    <property type="molecule type" value="Genomic_DNA"/>
</dbReference>
<name>A0ABP0EP67_9ASCO</name>
<reference evidence="1 2" key="1">
    <citation type="submission" date="2024-01" db="EMBL/GenBank/DDBJ databases">
        <authorList>
            <consortium name="Genoscope - CEA"/>
            <person name="William W."/>
        </authorList>
    </citation>
    <scope>NUCLEOTIDE SEQUENCE [LARGE SCALE GENOMIC DNA]</scope>
    <source>
        <strain evidence="1 2">29B2s-10</strain>
    </source>
</reference>
<evidence type="ECO:0000313" key="2">
    <source>
        <dbReference type="Proteomes" id="UP001497600"/>
    </source>
</evidence>
<organism evidence="1 2">
    <name type="scientific">[Candida] anglica</name>
    <dbReference type="NCBI Taxonomy" id="148631"/>
    <lineage>
        <taxon>Eukaryota</taxon>
        <taxon>Fungi</taxon>
        <taxon>Dikarya</taxon>
        <taxon>Ascomycota</taxon>
        <taxon>Saccharomycotina</taxon>
        <taxon>Pichiomycetes</taxon>
        <taxon>Debaryomycetaceae</taxon>
        <taxon>Kurtzmaniella</taxon>
    </lineage>
</organism>
<accession>A0ABP0EP67</accession>
<gene>
    <name evidence="1" type="ORF">CAAN4_H06480</name>
</gene>